<dbReference type="Gene3D" id="2.40.33.20">
    <property type="entry name" value="PK beta-barrel domain-like"/>
    <property type="match status" value="1"/>
</dbReference>
<accession>A0ABR7T4K0</accession>
<keyword evidence="3" id="KW-1185">Reference proteome</keyword>
<protein>
    <submittedName>
        <fullName evidence="2">MOSC domain-containing protein</fullName>
    </submittedName>
</protein>
<dbReference type="InterPro" id="IPR005302">
    <property type="entry name" value="MoCF_Sase_C"/>
</dbReference>
<gene>
    <name evidence="2" type="ORF">H1S01_09675</name>
</gene>
<evidence type="ECO:0000313" key="2">
    <source>
        <dbReference type="EMBL" id="MBC9784779.1"/>
    </source>
</evidence>
<evidence type="ECO:0000259" key="1">
    <source>
        <dbReference type="PROSITE" id="PS51340"/>
    </source>
</evidence>
<organism evidence="2 3">
    <name type="scientific">Heliobacterium chlorum</name>
    <dbReference type="NCBI Taxonomy" id="2698"/>
    <lineage>
        <taxon>Bacteria</taxon>
        <taxon>Bacillati</taxon>
        <taxon>Bacillota</taxon>
        <taxon>Clostridia</taxon>
        <taxon>Eubacteriales</taxon>
        <taxon>Heliobacteriaceae</taxon>
        <taxon>Heliobacterium</taxon>
    </lineage>
</organism>
<proteinExistence type="predicted"/>
<dbReference type="EMBL" id="JACVHF010000008">
    <property type="protein sequence ID" value="MBC9784779.1"/>
    <property type="molecule type" value="Genomic_DNA"/>
</dbReference>
<dbReference type="RefSeq" id="WP_188040056.1">
    <property type="nucleotide sequence ID" value="NZ_JACVHF010000008.1"/>
</dbReference>
<comment type="caution">
    <text evidence="2">The sequence shown here is derived from an EMBL/GenBank/DDBJ whole genome shotgun (WGS) entry which is preliminary data.</text>
</comment>
<dbReference type="Proteomes" id="UP000617402">
    <property type="component" value="Unassembled WGS sequence"/>
</dbReference>
<dbReference type="PROSITE" id="PS51340">
    <property type="entry name" value="MOSC"/>
    <property type="match status" value="1"/>
</dbReference>
<dbReference type="SUPFAM" id="SSF50800">
    <property type="entry name" value="PK beta-barrel domain-like"/>
    <property type="match status" value="1"/>
</dbReference>
<evidence type="ECO:0000313" key="3">
    <source>
        <dbReference type="Proteomes" id="UP000617402"/>
    </source>
</evidence>
<dbReference type="InterPro" id="IPR011037">
    <property type="entry name" value="Pyrv_Knase-like_insert_dom_sf"/>
</dbReference>
<dbReference type="PANTHER" id="PTHR36930">
    <property type="entry name" value="METAL-SULFUR CLUSTER BIOSYNTHESIS PROTEINS YUAD-RELATED"/>
    <property type="match status" value="1"/>
</dbReference>
<dbReference type="InterPro" id="IPR052716">
    <property type="entry name" value="MOSC_domain"/>
</dbReference>
<sequence length="151" mass="16227">MAKIVAVCTSEKKGMRKKNVDQGLLKIDFGLEGDAHGGPWHRQVSLLALESIQKMRNLGLDVNPGDFAENITTEGIDLLSLPIGTRLRLGSEAIGEVTQIGKECHNRCAIYYQAGDCVMPKEGIFIKVVTGGPVQVGDAIEAIPEPEEGKA</sequence>
<dbReference type="PANTHER" id="PTHR36930:SF1">
    <property type="entry name" value="MOSC DOMAIN-CONTAINING PROTEIN"/>
    <property type="match status" value="1"/>
</dbReference>
<name>A0ABR7T4K0_HELCL</name>
<reference evidence="2 3" key="1">
    <citation type="submission" date="2020-07" db="EMBL/GenBank/DDBJ databases">
        <title>Draft whole-genome sequence of Heliobacterium chlorum DSM 3682, type strain.</title>
        <authorList>
            <person name="Kyndt J.A."/>
            <person name="Meyer T.E."/>
            <person name="Imhoff J.F."/>
        </authorList>
    </citation>
    <scope>NUCLEOTIDE SEQUENCE [LARGE SCALE GENOMIC DNA]</scope>
    <source>
        <strain evidence="2 3">DSM 3682</strain>
    </source>
</reference>
<dbReference type="Pfam" id="PF03473">
    <property type="entry name" value="MOSC"/>
    <property type="match status" value="1"/>
</dbReference>
<feature type="domain" description="MOSC" evidence="1">
    <location>
        <begin position="17"/>
        <end position="143"/>
    </location>
</feature>